<accession>A0A4C1TZA9</accession>
<dbReference type="Proteomes" id="UP000299102">
    <property type="component" value="Unassembled WGS sequence"/>
</dbReference>
<gene>
    <name evidence="1" type="ORF">EVAR_15769_1</name>
</gene>
<name>A0A4C1TZA9_EUMVA</name>
<reference evidence="1 2" key="1">
    <citation type="journal article" date="2019" name="Commun. Biol.">
        <title>The bagworm genome reveals a unique fibroin gene that provides high tensile strength.</title>
        <authorList>
            <person name="Kono N."/>
            <person name="Nakamura H."/>
            <person name="Ohtoshi R."/>
            <person name="Tomita M."/>
            <person name="Numata K."/>
            <person name="Arakawa K."/>
        </authorList>
    </citation>
    <scope>NUCLEOTIDE SEQUENCE [LARGE SCALE GENOMIC DNA]</scope>
</reference>
<dbReference type="AlphaFoldDB" id="A0A4C1TZA9"/>
<dbReference type="EMBL" id="BGZK01000108">
    <property type="protein sequence ID" value="GBP19421.1"/>
    <property type="molecule type" value="Genomic_DNA"/>
</dbReference>
<organism evidence="1 2">
    <name type="scientific">Eumeta variegata</name>
    <name type="common">Bagworm moth</name>
    <name type="synonym">Eumeta japonica</name>
    <dbReference type="NCBI Taxonomy" id="151549"/>
    <lineage>
        <taxon>Eukaryota</taxon>
        <taxon>Metazoa</taxon>
        <taxon>Ecdysozoa</taxon>
        <taxon>Arthropoda</taxon>
        <taxon>Hexapoda</taxon>
        <taxon>Insecta</taxon>
        <taxon>Pterygota</taxon>
        <taxon>Neoptera</taxon>
        <taxon>Endopterygota</taxon>
        <taxon>Lepidoptera</taxon>
        <taxon>Glossata</taxon>
        <taxon>Ditrysia</taxon>
        <taxon>Tineoidea</taxon>
        <taxon>Psychidae</taxon>
        <taxon>Oiketicinae</taxon>
        <taxon>Eumeta</taxon>
    </lineage>
</organism>
<evidence type="ECO:0000313" key="1">
    <source>
        <dbReference type="EMBL" id="GBP19421.1"/>
    </source>
</evidence>
<keyword evidence="2" id="KW-1185">Reference proteome</keyword>
<comment type="caution">
    <text evidence="1">The sequence shown here is derived from an EMBL/GenBank/DDBJ whole genome shotgun (WGS) entry which is preliminary data.</text>
</comment>
<proteinExistence type="predicted"/>
<sequence length="100" mass="11123">MGHTVLMSGAERDGFGNVAKLLPPTSRAPLPLEYLYLWTIHSFHPRKVNVGYLEAQTLVRKCIAYHSESSLSPQFFFAKIHLPALPTADVSSQMIVQGQI</sequence>
<evidence type="ECO:0000313" key="2">
    <source>
        <dbReference type="Proteomes" id="UP000299102"/>
    </source>
</evidence>
<protein>
    <submittedName>
        <fullName evidence="1">Uncharacterized protein</fullName>
    </submittedName>
</protein>